<evidence type="ECO:0000256" key="6">
    <source>
        <dbReference type="PROSITE-ProRule" id="PRU00047"/>
    </source>
</evidence>
<dbReference type="SMART" id="SM00343">
    <property type="entry name" value="ZnF_C2HC"/>
    <property type="match status" value="1"/>
</dbReference>
<evidence type="ECO:0000259" key="8">
    <source>
        <dbReference type="PROSITE" id="PS50158"/>
    </source>
</evidence>
<dbReference type="InterPro" id="IPR014891">
    <property type="entry name" value="DWNN_domain"/>
</dbReference>
<dbReference type="HOGENOM" id="CLU_015100_0_0_1"/>
<dbReference type="Proteomes" id="UP000001074">
    <property type="component" value="Unassembled WGS sequence"/>
</dbReference>
<dbReference type="GO" id="GO:0006511">
    <property type="term" value="P:ubiquitin-dependent protein catabolic process"/>
    <property type="evidence" value="ECO:0007669"/>
    <property type="project" value="TreeGrafter"/>
</dbReference>
<evidence type="ECO:0000256" key="2">
    <source>
        <dbReference type="ARBA" id="ARBA00022723"/>
    </source>
</evidence>
<proteinExistence type="predicted"/>
<dbReference type="InterPro" id="IPR025829">
    <property type="entry name" value="Zn_knuckle_CX2CX3GHX4C"/>
</dbReference>
<dbReference type="AlphaFoldDB" id="G1QGD0"/>
<dbReference type="EMBL" id="AAPE02056973">
    <property type="status" value="NOT_ANNOTATED_CDS"/>
    <property type="molecule type" value="Genomic_DNA"/>
</dbReference>
<dbReference type="PROSITE" id="PS51282">
    <property type="entry name" value="DWNN"/>
    <property type="match status" value="1"/>
</dbReference>
<evidence type="ECO:0000259" key="9">
    <source>
        <dbReference type="PROSITE" id="PS51282"/>
    </source>
</evidence>
<organism evidence="10 11">
    <name type="scientific">Myotis lucifugus</name>
    <name type="common">Little brown bat</name>
    <dbReference type="NCBI Taxonomy" id="59463"/>
    <lineage>
        <taxon>Eukaryota</taxon>
        <taxon>Metazoa</taxon>
        <taxon>Chordata</taxon>
        <taxon>Craniata</taxon>
        <taxon>Vertebrata</taxon>
        <taxon>Euteleostomi</taxon>
        <taxon>Mammalia</taxon>
        <taxon>Eutheria</taxon>
        <taxon>Laurasiatheria</taxon>
        <taxon>Chiroptera</taxon>
        <taxon>Yangochiroptera</taxon>
        <taxon>Vespertilionidae</taxon>
        <taxon>Myotis</taxon>
    </lineage>
</organism>
<dbReference type="GeneTree" id="ENSGT00940000157561"/>
<dbReference type="PANTHER" id="PTHR15439:SF0">
    <property type="entry name" value="CELL DIVISION CYCLE AND APOPTOSIS REGULATOR PROTEIN 1-RELATED"/>
    <property type="match status" value="1"/>
</dbReference>
<dbReference type="PROSITE" id="PS50158">
    <property type="entry name" value="ZF_CCHC"/>
    <property type="match status" value="1"/>
</dbReference>
<evidence type="ECO:0000313" key="10">
    <source>
        <dbReference type="Ensembl" id="ENSMLUP00000022763.1"/>
    </source>
</evidence>
<dbReference type="InterPro" id="IPR033489">
    <property type="entry name" value="RBBP6"/>
</dbReference>
<dbReference type="GO" id="GO:0008270">
    <property type="term" value="F:zinc ion binding"/>
    <property type="evidence" value="ECO:0007669"/>
    <property type="project" value="UniProtKB-KW"/>
</dbReference>
<accession>G1QGD0</accession>
<dbReference type="GO" id="GO:0061630">
    <property type="term" value="F:ubiquitin protein ligase activity"/>
    <property type="evidence" value="ECO:0007669"/>
    <property type="project" value="InterPro"/>
</dbReference>
<dbReference type="eggNOG" id="KOG0314">
    <property type="taxonomic scope" value="Eukaryota"/>
</dbReference>
<keyword evidence="5" id="KW-0539">Nucleus</keyword>
<dbReference type="SMART" id="SM01180">
    <property type="entry name" value="DWNN"/>
    <property type="match status" value="1"/>
</dbReference>
<name>G1QGD0_MYOLU</name>
<keyword evidence="4" id="KW-0862">Zinc</keyword>
<dbReference type="GO" id="GO:0003676">
    <property type="term" value="F:nucleic acid binding"/>
    <property type="evidence" value="ECO:0007669"/>
    <property type="project" value="InterPro"/>
</dbReference>
<dbReference type="PANTHER" id="PTHR15439">
    <property type="entry name" value="RETINOBLASTOMA-BINDING PROTEIN 6"/>
    <property type="match status" value="1"/>
</dbReference>
<dbReference type="OMA" id="GNEKWRH"/>
<keyword evidence="11" id="KW-1185">Reference proteome</keyword>
<evidence type="ECO:0000256" key="4">
    <source>
        <dbReference type="ARBA" id="ARBA00022833"/>
    </source>
</evidence>
<keyword evidence="2" id="KW-0479">Metal-binding</keyword>
<dbReference type="STRING" id="59463.ENSMLUP00000022763"/>
<dbReference type="SUPFAM" id="SSF57756">
    <property type="entry name" value="Retrovirus zinc finger-like domains"/>
    <property type="match status" value="1"/>
</dbReference>
<dbReference type="Gene3D" id="3.10.20.90">
    <property type="entry name" value="Phosphatidylinositol 3-kinase Catalytic Subunit, Chain A, domain 1"/>
    <property type="match status" value="1"/>
</dbReference>
<reference evidence="10 11" key="1">
    <citation type="journal article" date="2011" name="Nature">
        <title>A high-resolution map of human evolutionary constraint using 29 mammals.</title>
        <authorList>
            <person name="Lindblad-Toh K."/>
            <person name="Garber M."/>
            <person name="Zuk O."/>
            <person name="Lin M.F."/>
            <person name="Parker B.J."/>
            <person name="Washietl S."/>
            <person name="Kheradpour P."/>
            <person name="Ernst J."/>
            <person name="Jordan G."/>
            <person name="Mauceli E."/>
            <person name="Ward L.D."/>
            <person name="Lowe C.B."/>
            <person name="Holloway A.K."/>
            <person name="Clamp M."/>
            <person name="Gnerre S."/>
            <person name="Alfoldi J."/>
            <person name="Beal K."/>
            <person name="Chang J."/>
            <person name="Clawson H."/>
            <person name="Cuff J."/>
            <person name="Di Palma F."/>
            <person name="Fitzgerald S."/>
            <person name="Flicek P."/>
            <person name="Guttman M."/>
            <person name="Hubisz M.J."/>
            <person name="Jaffe D.B."/>
            <person name="Jungreis I."/>
            <person name="Kent W.J."/>
            <person name="Kostka D."/>
            <person name="Lara M."/>
            <person name="Martins A.L."/>
            <person name="Massingham T."/>
            <person name="Moltke I."/>
            <person name="Raney B.J."/>
            <person name="Rasmussen M.D."/>
            <person name="Robinson J."/>
            <person name="Stark A."/>
            <person name="Vilella A.J."/>
            <person name="Wen J."/>
            <person name="Xie X."/>
            <person name="Zody M.C."/>
            <person name="Baldwin J."/>
            <person name="Bloom T."/>
            <person name="Chin C.W."/>
            <person name="Heiman D."/>
            <person name="Nicol R."/>
            <person name="Nusbaum C."/>
            <person name="Young S."/>
            <person name="Wilkinson J."/>
            <person name="Worley K.C."/>
            <person name="Kovar C.L."/>
            <person name="Muzny D.M."/>
            <person name="Gibbs R.A."/>
            <person name="Cree A."/>
            <person name="Dihn H.H."/>
            <person name="Fowler G."/>
            <person name="Jhangiani S."/>
            <person name="Joshi V."/>
            <person name="Lee S."/>
            <person name="Lewis L.R."/>
            <person name="Nazareth L.V."/>
            <person name="Okwuonu G."/>
            <person name="Santibanez J."/>
            <person name="Warren W.C."/>
            <person name="Mardis E.R."/>
            <person name="Weinstock G.M."/>
            <person name="Wilson R.K."/>
            <person name="Delehaunty K."/>
            <person name="Dooling D."/>
            <person name="Fronik C."/>
            <person name="Fulton L."/>
            <person name="Fulton B."/>
            <person name="Graves T."/>
            <person name="Minx P."/>
            <person name="Sodergren E."/>
            <person name="Birney E."/>
            <person name="Margulies E.H."/>
            <person name="Herrero J."/>
            <person name="Green E.D."/>
            <person name="Haussler D."/>
            <person name="Siepel A."/>
            <person name="Goldman N."/>
            <person name="Pollard K.S."/>
            <person name="Pedersen J.S."/>
            <person name="Lander E.S."/>
            <person name="Kellis M."/>
        </authorList>
    </citation>
    <scope>NUCLEOTIDE SEQUENCE [LARGE SCALE GENOMIC DNA]</scope>
</reference>
<evidence type="ECO:0000256" key="5">
    <source>
        <dbReference type="ARBA" id="ARBA00023242"/>
    </source>
</evidence>
<dbReference type="GO" id="GO:0016567">
    <property type="term" value="P:protein ubiquitination"/>
    <property type="evidence" value="ECO:0007669"/>
    <property type="project" value="InterPro"/>
</dbReference>
<feature type="domain" description="DWNN" evidence="9">
    <location>
        <begin position="4"/>
        <end position="73"/>
    </location>
</feature>
<dbReference type="Ensembl" id="ENSMLUT00000029756.1">
    <property type="protein sequence ID" value="ENSMLUP00000022763.1"/>
    <property type="gene ID" value="ENSMLUG00000027720.1"/>
</dbReference>
<keyword evidence="3 6" id="KW-0863">Zinc-finger</keyword>
<dbReference type="InterPro" id="IPR036875">
    <property type="entry name" value="Znf_CCHC_sf"/>
</dbReference>
<sequence>MSCVHYKFASTLNYAIVTFDGRHISLRDLKTQILGREKLKCQVQISSAQTAEEYTDDNALIPKNTSVLVRRIPIGGVKSTSQTDVIRRTEPAMGTSKVTDDSSAPMSLAQLTKTANLAEANASEEDKIKAMMWQSGRAYDPINYMKKTLGPPPPSYTCFHCGRPGHYIKNCPTNGDKHFESRPRIKKSTGIPRSFMMEVTDPTMKGAKLTSTGTYAIPTIEAKAYAIGKKEKPPFFPEEPSSSSKRNRPGAGILSQFAKGNEKWRHPDLPSVHPSSRPPPE</sequence>
<dbReference type="InParanoid" id="G1QGD0"/>
<dbReference type="Pfam" id="PF13696">
    <property type="entry name" value="zf-CCHC_2"/>
    <property type="match status" value="1"/>
</dbReference>
<feature type="region of interest" description="Disordered" evidence="7">
    <location>
        <begin position="231"/>
        <end position="281"/>
    </location>
</feature>
<reference evidence="10" key="2">
    <citation type="submission" date="2025-08" db="UniProtKB">
        <authorList>
            <consortium name="Ensembl"/>
        </authorList>
    </citation>
    <scope>IDENTIFICATION</scope>
</reference>
<dbReference type="GO" id="GO:0005634">
    <property type="term" value="C:nucleus"/>
    <property type="evidence" value="ECO:0007669"/>
    <property type="project" value="UniProtKB-SubCell"/>
</dbReference>
<reference evidence="10" key="3">
    <citation type="submission" date="2025-09" db="UniProtKB">
        <authorList>
            <consortium name="Ensembl"/>
        </authorList>
    </citation>
    <scope>IDENTIFICATION</scope>
</reference>
<evidence type="ECO:0000256" key="3">
    <source>
        <dbReference type="ARBA" id="ARBA00022771"/>
    </source>
</evidence>
<dbReference type="Gene3D" id="4.10.60.10">
    <property type="entry name" value="Zinc finger, CCHC-type"/>
    <property type="match status" value="1"/>
</dbReference>
<evidence type="ECO:0008006" key="12">
    <source>
        <dbReference type="Google" id="ProtNLM"/>
    </source>
</evidence>
<evidence type="ECO:0000256" key="1">
    <source>
        <dbReference type="ARBA" id="ARBA00004123"/>
    </source>
</evidence>
<feature type="domain" description="CCHC-type" evidence="8">
    <location>
        <begin position="158"/>
        <end position="172"/>
    </location>
</feature>
<dbReference type="Pfam" id="PF08783">
    <property type="entry name" value="DWNN"/>
    <property type="match status" value="1"/>
</dbReference>
<comment type="subcellular location">
    <subcellularLocation>
        <location evidence="1">Nucleus</location>
    </subcellularLocation>
</comment>
<dbReference type="GO" id="GO:0006397">
    <property type="term" value="P:mRNA processing"/>
    <property type="evidence" value="ECO:0007669"/>
    <property type="project" value="InterPro"/>
</dbReference>
<evidence type="ECO:0000256" key="7">
    <source>
        <dbReference type="SAM" id="MobiDB-lite"/>
    </source>
</evidence>
<evidence type="ECO:0000313" key="11">
    <source>
        <dbReference type="Proteomes" id="UP000001074"/>
    </source>
</evidence>
<dbReference type="InterPro" id="IPR001878">
    <property type="entry name" value="Znf_CCHC"/>
</dbReference>
<protein>
    <recommendedName>
        <fullName evidence="12">E3 ubiquitin-protein ligase RBBP6</fullName>
    </recommendedName>
</protein>
<dbReference type="FunFam" id="4.10.60.10:FF:000005">
    <property type="entry name" value="E3 ubiquitin-protein ligase RBBP6"/>
    <property type="match status" value="1"/>
</dbReference>